<evidence type="ECO:0000256" key="3">
    <source>
        <dbReference type="ARBA" id="ARBA00023242"/>
    </source>
</evidence>
<protein>
    <submittedName>
        <fullName evidence="5">LAFE_0F08592g1_1</fullName>
    </submittedName>
</protein>
<gene>
    <name evidence="5" type="ORF">LAFE_0F08592G</name>
</gene>
<keyword evidence="3" id="KW-0539">Nucleus</keyword>
<name>A0A1G4MF33_LACFM</name>
<keyword evidence="6" id="KW-1185">Reference proteome</keyword>
<reference evidence="6" key="1">
    <citation type="submission" date="2016-03" db="EMBL/GenBank/DDBJ databases">
        <authorList>
            <person name="Devillers H."/>
        </authorList>
    </citation>
    <scope>NUCLEOTIDE SEQUENCE [LARGE SCALE GENOMIC DNA]</scope>
</reference>
<feature type="compositionally biased region" description="Basic and acidic residues" evidence="4">
    <location>
        <begin position="390"/>
        <end position="414"/>
    </location>
</feature>
<comment type="subcellular location">
    <subcellularLocation>
        <location evidence="1">Nucleus</location>
    </subcellularLocation>
</comment>
<accession>A0A1G4MF33</accession>
<dbReference type="EMBL" id="LT598490">
    <property type="protein sequence ID" value="SCW02536.1"/>
    <property type="molecule type" value="Genomic_DNA"/>
</dbReference>
<evidence type="ECO:0000313" key="6">
    <source>
        <dbReference type="Proteomes" id="UP000190831"/>
    </source>
</evidence>
<evidence type="ECO:0000313" key="5">
    <source>
        <dbReference type="EMBL" id="SCW02536.1"/>
    </source>
</evidence>
<dbReference type="GO" id="GO:0016593">
    <property type="term" value="C:Cdc73/Paf1 complex"/>
    <property type="evidence" value="ECO:0007669"/>
    <property type="project" value="InterPro"/>
</dbReference>
<feature type="region of interest" description="Disordered" evidence="4">
    <location>
        <begin position="364"/>
        <end position="441"/>
    </location>
</feature>
<dbReference type="OrthoDB" id="10260285at2759"/>
<feature type="compositionally biased region" description="Basic and acidic residues" evidence="4">
    <location>
        <begin position="424"/>
        <end position="434"/>
    </location>
</feature>
<dbReference type="GO" id="GO:0000993">
    <property type="term" value="F:RNA polymerase II complex binding"/>
    <property type="evidence" value="ECO:0007669"/>
    <property type="project" value="TreeGrafter"/>
</dbReference>
<dbReference type="Pfam" id="PF03985">
    <property type="entry name" value="Paf1"/>
    <property type="match status" value="1"/>
</dbReference>
<dbReference type="STRING" id="4955.A0A1G4MF33"/>
<organism evidence="5 6">
    <name type="scientific">Lachancea fermentati</name>
    <name type="common">Zygosaccharomyces fermentati</name>
    <dbReference type="NCBI Taxonomy" id="4955"/>
    <lineage>
        <taxon>Eukaryota</taxon>
        <taxon>Fungi</taxon>
        <taxon>Dikarya</taxon>
        <taxon>Ascomycota</taxon>
        <taxon>Saccharomycotina</taxon>
        <taxon>Saccharomycetes</taxon>
        <taxon>Saccharomycetales</taxon>
        <taxon>Saccharomycetaceae</taxon>
        <taxon>Lachancea</taxon>
    </lineage>
</organism>
<dbReference type="Proteomes" id="UP000190831">
    <property type="component" value="Chromosome F"/>
</dbReference>
<dbReference type="PANTHER" id="PTHR23188">
    <property type="entry name" value="RNA POLYMERASE II-ASSOCIATED FACTOR 1 HOMOLOG"/>
    <property type="match status" value="1"/>
</dbReference>
<dbReference type="PANTHER" id="PTHR23188:SF12">
    <property type="entry name" value="RNA POLYMERASE II-ASSOCIATED FACTOR 1 HOMOLOG"/>
    <property type="match status" value="1"/>
</dbReference>
<proteinExistence type="inferred from homology"/>
<dbReference type="GO" id="GO:0006368">
    <property type="term" value="P:transcription elongation by RNA polymerase II"/>
    <property type="evidence" value="ECO:0007669"/>
    <property type="project" value="InterPro"/>
</dbReference>
<evidence type="ECO:0000256" key="2">
    <source>
        <dbReference type="ARBA" id="ARBA00007560"/>
    </source>
</evidence>
<comment type="similarity">
    <text evidence="2">Belongs to the PAF1 family.</text>
</comment>
<dbReference type="GO" id="GO:0003682">
    <property type="term" value="F:chromatin binding"/>
    <property type="evidence" value="ECO:0007669"/>
    <property type="project" value="TreeGrafter"/>
</dbReference>
<evidence type="ECO:0000256" key="4">
    <source>
        <dbReference type="SAM" id="MobiDB-lite"/>
    </source>
</evidence>
<dbReference type="InterPro" id="IPR007133">
    <property type="entry name" value="RNA_pol_II-assoc_Paf1"/>
</dbReference>
<dbReference type="AlphaFoldDB" id="A0A1G4MF33"/>
<dbReference type="OMA" id="LVCRIKY"/>
<evidence type="ECO:0000256" key="1">
    <source>
        <dbReference type="ARBA" id="ARBA00004123"/>
    </source>
</evidence>
<sequence length="441" mass="51211">MSKKQEYIAKVRYQNELPPPLLPPKLLKYKFAPEEAVESPQLVTSLYTKTNVTPLVKLNEDLSMPLDLTKIPGVLNRMDTKYLYGFDNIKLQPEDRVLLRDPRVDRLTKTDMSKVTFLRRTEYVSTTTTSKHNIKKRSASELANEEDELLTPVQIVKRVENTFDSISDDLSKISHPTKKKVHAVKTWDLLPDTVAMDQTFFTIRMIGSAALESAEKNKLALSTALFRPVELEEDEWVTLYTTDQDSSKAFERNFEQQIDDVPEDDDRVYKFRRLRDFDMKHVQPSSGGLFSELTLRFNDERGVVYYTPLRSRIELRRRRVNDVIKPLVRENNLDQINIKLRNPTTQETKLRDRIRMKFDPIDFPAIEDDEEETKNNQELTNTDDLELNVDDQHHDEKEDGNRDNQLGHEPEEKTQNSLSNEAEPDIKAEAEGHAAQDTTET</sequence>